<comment type="caution">
    <text evidence="2">The sequence shown here is derived from an EMBL/GenBank/DDBJ whole genome shotgun (WGS) entry which is preliminary data.</text>
</comment>
<feature type="compositionally biased region" description="Low complexity" evidence="1">
    <location>
        <begin position="388"/>
        <end position="423"/>
    </location>
</feature>
<gene>
    <name evidence="2" type="ORF">JR316_003175</name>
</gene>
<dbReference type="OrthoDB" id="3237202at2759"/>
<sequence>MLAHRGFTAWIQVQGKATPEYLVAVDESAHRVSCWIAGEVGQTFTIYWQDQGGGIDTCSFIVLDGLTVPGRFLFGNGIASRGGVRTSMSTERPFMFQKVEEKFPGKMISPTTPSSSNEAGMIILKIKRIRRVARDKPANRIDPAPKTLLGKRKPEDLCIGFGEEVRVHEREDYTYDVVNHENPELKKPSSYVTFVFRYRSKDFLESQGIAVEESKISTLPTPSALPTPNVSRAPSRVVSRRISNSLPPVPRRVSAKVEELDETDTDLSDRDNPSSPYKRPKIETSIEALFPPPDPLFPERSIPYPAYPSNYRRPSAELRRAASWTETVQVPGKDGVYRGDTEFFLPRLNIDFAEQAGLPQLSDFQDIVNPSKRVESKPVVPQRRQRKPQSSQSSQGSSSSISTPMSNPDSPFTDPDDSFTFSK</sequence>
<reference evidence="2" key="1">
    <citation type="submission" date="2021-02" db="EMBL/GenBank/DDBJ databases">
        <title>Psilocybe cubensis genome.</title>
        <authorList>
            <person name="Mckernan K.J."/>
            <person name="Crawford S."/>
            <person name="Trippe A."/>
            <person name="Kane L.T."/>
            <person name="Mclaughlin S."/>
        </authorList>
    </citation>
    <scope>NUCLEOTIDE SEQUENCE [LARGE SCALE GENOMIC DNA]</scope>
    <source>
        <strain evidence="2">MGC-MH-2018</strain>
    </source>
</reference>
<organism evidence="2">
    <name type="scientific">Psilocybe cubensis</name>
    <name type="common">Psychedelic mushroom</name>
    <name type="synonym">Stropharia cubensis</name>
    <dbReference type="NCBI Taxonomy" id="181762"/>
    <lineage>
        <taxon>Eukaryota</taxon>
        <taxon>Fungi</taxon>
        <taxon>Dikarya</taxon>
        <taxon>Basidiomycota</taxon>
        <taxon>Agaricomycotina</taxon>
        <taxon>Agaricomycetes</taxon>
        <taxon>Agaricomycetidae</taxon>
        <taxon>Agaricales</taxon>
        <taxon>Agaricineae</taxon>
        <taxon>Strophariaceae</taxon>
        <taxon>Psilocybe</taxon>
    </lineage>
</organism>
<name>A0A8H7Y1J2_PSICU</name>
<evidence type="ECO:0000313" key="2">
    <source>
        <dbReference type="EMBL" id="KAG5171097.1"/>
    </source>
</evidence>
<protein>
    <submittedName>
        <fullName evidence="2">Uncharacterized protein</fullName>
    </submittedName>
</protein>
<evidence type="ECO:0000256" key="1">
    <source>
        <dbReference type="SAM" id="MobiDB-lite"/>
    </source>
</evidence>
<accession>A0A8H7Y1J2</accession>
<feature type="compositionally biased region" description="Low complexity" evidence="1">
    <location>
        <begin position="219"/>
        <end position="243"/>
    </location>
</feature>
<dbReference type="AlphaFoldDB" id="A0A8H7Y1J2"/>
<proteinExistence type="predicted"/>
<feature type="region of interest" description="Disordered" evidence="1">
    <location>
        <begin position="369"/>
        <end position="423"/>
    </location>
</feature>
<feature type="region of interest" description="Disordered" evidence="1">
    <location>
        <begin position="219"/>
        <end position="279"/>
    </location>
</feature>
<dbReference type="EMBL" id="JAFIQS010000003">
    <property type="protein sequence ID" value="KAG5171097.1"/>
    <property type="molecule type" value="Genomic_DNA"/>
</dbReference>